<comment type="caution">
    <text evidence="2">The sequence shown here is derived from an EMBL/GenBank/DDBJ whole genome shotgun (WGS) entry which is preliminary data.</text>
</comment>
<evidence type="ECO:0000256" key="1">
    <source>
        <dbReference type="SAM" id="SignalP"/>
    </source>
</evidence>
<dbReference type="AlphaFoldDB" id="A0A7J6LFY7"/>
<proteinExistence type="predicted"/>
<evidence type="ECO:0000313" key="3">
    <source>
        <dbReference type="Proteomes" id="UP000570595"/>
    </source>
</evidence>
<gene>
    <name evidence="2" type="ORF">FOZ61_005808</name>
</gene>
<organism evidence="2 3">
    <name type="scientific">Perkinsus olseni</name>
    <name type="common">Perkinsus atlanticus</name>
    <dbReference type="NCBI Taxonomy" id="32597"/>
    <lineage>
        <taxon>Eukaryota</taxon>
        <taxon>Sar</taxon>
        <taxon>Alveolata</taxon>
        <taxon>Perkinsozoa</taxon>
        <taxon>Perkinsea</taxon>
        <taxon>Perkinsida</taxon>
        <taxon>Perkinsidae</taxon>
        <taxon>Perkinsus</taxon>
    </lineage>
</organism>
<accession>A0A7J6LFY7</accession>
<reference evidence="2 3" key="1">
    <citation type="submission" date="2020-04" db="EMBL/GenBank/DDBJ databases">
        <title>Perkinsus olseni comparative genomics.</title>
        <authorList>
            <person name="Bogema D.R."/>
        </authorList>
    </citation>
    <scope>NUCLEOTIDE SEQUENCE [LARGE SCALE GENOMIC DNA]</scope>
    <source>
        <strain evidence="2">ATCC PRA-179</strain>
    </source>
</reference>
<evidence type="ECO:0000313" key="2">
    <source>
        <dbReference type="EMBL" id="KAF4658175.1"/>
    </source>
</evidence>
<sequence>MLAITLLTTVIVFCVLGKPSPSHEARGLAAFEPTYNVFEYPGRFVLNYKTPVYTVEIEYKILYKGALYFSIQCQQGDDEPGKFTDGPFALASFQKSPGFEHFYIDFTPPESANTFFSYRYAPLGVEVLNEGIRAVCPQLEFRYGDFEGFLLTSPDSAEILVNGAQVEIWRYTEPVVEGTYRLNSTDSKEQCDGANFVIRANLGFREFLPSADFQCTRGKGAGYSQFGYGDLRQDEPGRPYYVLVPGRPRLEWIQWIRERCGACFDIRDDDMVKIGFEYGATLPSLVTNVGGKRMYFEWQTADLLPEENG</sequence>
<feature type="signal peptide" evidence="1">
    <location>
        <begin position="1"/>
        <end position="17"/>
    </location>
</feature>
<name>A0A7J6LFY7_PEROL</name>
<protein>
    <submittedName>
        <fullName evidence="2">Uncharacterized protein</fullName>
    </submittedName>
</protein>
<keyword evidence="1" id="KW-0732">Signal</keyword>
<feature type="chain" id="PRO_5029679966" evidence="1">
    <location>
        <begin position="18"/>
        <end position="309"/>
    </location>
</feature>
<dbReference type="EMBL" id="JABAHT010000320">
    <property type="protein sequence ID" value="KAF4658175.1"/>
    <property type="molecule type" value="Genomic_DNA"/>
</dbReference>
<dbReference type="Proteomes" id="UP000570595">
    <property type="component" value="Unassembled WGS sequence"/>
</dbReference>